<reference evidence="1" key="1">
    <citation type="submission" date="2021-01" db="EMBL/GenBank/DDBJ databases">
        <authorList>
            <consortium name="Genoscope - CEA"/>
            <person name="William W."/>
        </authorList>
    </citation>
    <scope>NUCLEOTIDE SEQUENCE</scope>
</reference>
<evidence type="ECO:0000313" key="2">
    <source>
        <dbReference type="Proteomes" id="UP000688137"/>
    </source>
</evidence>
<protein>
    <submittedName>
        <fullName evidence="1">Uncharacterized protein</fullName>
    </submittedName>
</protein>
<accession>A0A8S1N4L3</accession>
<organism evidence="1 2">
    <name type="scientific">Paramecium primaurelia</name>
    <dbReference type="NCBI Taxonomy" id="5886"/>
    <lineage>
        <taxon>Eukaryota</taxon>
        <taxon>Sar</taxon>
        <taxon>Alveolata</taxon>
        <taxon>Ciliophora</taxon>
        <taxon>Intramacronucleata</taxon>
        <taxon>Oligohymenophorea</taxon>
        <taxon>Peniculida</taxon>
        <taxon>Parameciidae</taxon>
        <taxon>Paramecium</taxon>
    </lineage>
</organism>
<name>A0A8S1N4L3_PARPR</name>
<dbReference type="Proteomes" id="UP000688137">
    <property type="component" value="Unassembled WGS sequence"/>
</dbReference>
<keyword evidence="2" id="KW-1185">Reference proteome</keyword>
<dbReference type="EMBL" id="CAJJDM010000070">
    <property type="protein sequence ID" value="CAD8081994.1"/>
    <property type="molecule type" value="Genomic_DNA"/>
</dbReference>
<sequence length="288" mass="34309">MLFNKETVLSTSKVECMAESLNKHFRIYAYAELLYQGLQIAIEKGQVKHMDDTEVRAQILFEQFEWDKEEALKYELLVLKIQNLWNIVGYGLLKKFLIVKNNKGELGQISQIFYYKMKIILNKEDKLYWQQEDELIQVNLQQNLDYASQIIKQKSLFLIVLQTVSITVQIQGNLQLSKQIILLKHPYHQSYHICLQLNLHVQQTILQFQLTIKPFLVCVQSQMMILWKLILKLTNCYLISERKMQLGHNYQMLTTIQKKFLHYEKKLGLDQNKNFNSRNYIHKQGLQY</sequence>
<gene>
    <name evidence="1" type="ORF">PPRIM_AZ9-3.1.T0670007</name>
</gene>
<comment type="caution">
    <text evidence="1">The sequence shown here is derived from an EMBL/GenBank/DDBJ whole genome shotgun (WGS) entry which is preliminary data.</text>
</comment>
<proteinExistence type="predicted"/>
<dbReference type="AlphaFoldDB" id="A0A8S1N4L3"/>
<evidence type="ECO:0000313" key="1">
    <source>
        <dbReference type="EMBL" id="CAD8081994.1"/>
    </source>
</evidence>